<feature type="region of interest" description="Disordered" evidence="1">
    <location>
        <begin position="261"/>
        <end position="287"/>
    </location>
</feature>
<dbReference type="AlphaFoldDB" id="A0A7J6RS17"/>
<evidence type="ECO:0000256" key="1">
    <source>
        <dbReference type="SAM" id="MobiDB-lite"/>
    </source>
</evidence>
<feature type="compositionally biased region" description="Polar residues" evidence="1">
    <location>
        <begin position="36"/>
        <end position="46"/>
    </location>
</feature>
<sequence length="370" mass="40690">MTSCPSESGSREDHTAAEVVTGPPPVTHVLHDSSESIHSSRPQLQGTPLIEHHGHHASGVEEGHDRALQRVLLERRALSRDMVRLQDSLMTKTQENLLLRGKLGIAQLELDRKEEITRECIEEIRRLHAENNRLLSVVQANGLDIGIAIINPVGKRSILSMYLGGKHHQSTAAAMVPISSPATTAASGEDCCAIPQSKPMSAEEEYFRMVVLAVKLNSTYLDNLGLFDPRDLYRRACEEKVPFHQWHKWVESQMIRGVYRPLAGSAPTSPQPPPPPTAEGNVSIGPTLEGKTSAIRREYLHGAAPNSGSGSFFGNRLQLPERVNGIFSSISRRVGRQSNQDTPKCHQRGGAPARRRAASLEITPRRGHQT</sequence>
<feature type="non-terminal residue" evidence="2">
    <location>
        <position position="1"/>
    </location>
</feature>
<evidence type="ECO:0000313" key="3">
    <source>
        <dbReference type="Proteomes" id="UP000553632"/>
    </source>
</evidence>
<accession>A0A7J6RS17</accession>
<feature type="region of interest" description="Disordered" evidence="1">
    <location>
        <begin position="1"/>
        <end position="50"/>
    </location>
</feature>
<keyword evidence="3" id="KW-1185">Reference proteome</keyword>
<dbReference type="EMBL" id="JABANO010023447">
    <property type="protein sequence ID" value="KAF4723534.1"/>
    <property type="molecule type" value="Genomic_DNA"/>
</dbReference>
<dbReference type="Proteomes" id="UP000553632">
    <property type="component" value="Unassembled WGS sequence"/>
</dbReference>
<organism evidence="2 3">
    <name type="scientific">Perkinsus olseni</name>
    <name type="common">Perkinsus atlanticus</name>
    <dbReference type="NCBI Taxonomy" id="32597"/>
    <lineage>
        <taxon>Eukaryota</taxon>
        <taxon>Sar</taxon>
        <taxon>Alveolata</taxon>
        <taxon>Perkinsozoa</taxon>
        <taxon>Perkinsea</taxon>
        <taxon>Perkinsida</taxon>
        <taxon>Perkinsidae</taxon>
        <taxon>Perkinsus</taxon>
    </lineage>
</organism>
<evidence type="ECO:0000313" key="2">
    <source>
        <dbReference type="EMBL" id="KAF4723534.1"/>
    </source>
</evidence>
<reference evidence="2 3" key="1">
    <citation type="submission" date="2020-04" db="EMBL/GenBank/DDBJ databases">
        <title>Perkinsus olseni comparative genomics.</title>
        <authorList>
            <person name="Bogema D.R."/>
        </authorList>
    </citation>
    <scope>NUCLEOTIDE SEQUENCE [LARGE SCALE GENOMIC DNA]</scope>
    <source>
        <strain evidence="2 3">ATCC PRA-207</strain>
    </source>
</reference>
<proteinExistence type="predicted"/>
<protein>
    <submittedName>
        <fullName evidence="2">Uncharacterized protein</fullName>
    </submittedName>
</protein>
<feature type="region of interest" description="Disordered" evidence="1">
    <location>
        <begin position="332"/>
        <end position="370"/>
    </location>
</feature>
<feature type="compositionally biased region" description="Polar residues" evidence="1">
    <location>
        <begin position="332"/>
        <end position="342"/>
    </location>
</feature>
<comment type="caution">
    <text evidence="2">The sequence shown here is derived from an EMBL/GenBank/DDBJ whole genome shotgun (WGS) entry which is preliminary data.</text>
</comment>
<name>A0A7J6RS17_PEROL</name>
<gene>
    <name evidence="2" type="ORF">FOZ63_001545</name>
</gene>